<sequence length="300" mass="34567">MVFYSPYTQISKQACLVRSEARMILPSSSLSLKGRRKLPMGSVSKVNLDNGFCLALGLQHDEYTYRFIMKHLSAMTSANLLFTTIKPPYPFENLHSAYQHQWLETSRLADWDKGDLDYDKAAILVYTLIQPIFPIGIPQTALDFLDNQYSAESRNKSSRSAVLIIISTVIFCKNATKEIKKKLLGCVGKPTDKISTNNFECPVRNNLFFIQFYLYPEQSIYEESEPNRMNKNAHDAAKRKEVTKLSRYLENKEDYQHYLGDLVKELIAVIKLTIKAEKQNLKVTVGMKLYFVYQLKNKDE</sequence>
<protein>
    <submittedName>
        <fullName evidence="1">Uncharacterized protein</fullName>
    </submittedName>
</protein>
<evidence type="ECO:0000313" key="1">
    <source>
        <dbReference type="EMBL" id="CAD7444273.1"/>
    </source>
</evidence>
<dbReference type="AlphaFoldDB" id="A0A7R9EZJ0"/>
<accession>A0A7R9EZJ0</accession>
<gene>
    <name evidence="1" type="ORF">TBIB3V08_LOCUS6655</name>
</gene>
<proteinExistence type="predicted"/>
<reference evidence="1" key="1">
    <citation type="submission" date="2020-11" db="EMBL/GenBank/DDBJ databases">
        <authorList>
            <person name="Tran Van P."/>
        </authorList>
    </citation>
    <scope>NUCLEOTIDE SEQUENCE</scope>
</reference>
<name>A0A7R9EZJ0_9NEOP</name>
<dbReference type="EMBL" id="OD566572">
    <property type="protein sequence ID" value="CAD7444273.1"/>
    <property type="molecule type" value="Genomic_DNA"/>
</dbReference>
<organism evidence="1">
    <name type="scientific">Timema bartmani</name>
    <dbReference type="NCBI Taxonomy" id="61472"/>
    <lineage>
        <taxon>Eukaryota</taxon>
        <taxon>Metazoa</taxon>
        <taxon>Ecdysozoa</taxon>
        <taxon>Arthropoda</taxon>
        <taxon>Hexapoda</taxon>
        <taxon>Insecta</taxon>
        <taxon>Pterygota</taxon>
        <taxon>Neoptera</taxon>
        <taxon>Polyneoptera</taxon>
        <taxon>Phasmatodea</taxon>
        <taxon>Timematodea</taxon>
        <taxon>Timematoidea</taxon>
        <taxon>Timematidae</taxon>
        <taxon>Timema</taxon>
    </lineage>
</organism>